<protein>
    <submittedName>
        <fullName evidence="1">Uncharacterized protein</fullName>
    </submittedName>
</protein>
<dbReference type="Proteomes" id="UP000436088">
    <property type="component" value="Unassembled WGS sequence"/>
</dbReference>
<dbReference type="EMBL" id="VEPZ02001191">
    <property type="protein sequence ID" value="KAE8688271.1"/>
    <property type="molecule type" value="Genomic_DNA"/>
</dbReference>
<dbReference type="PANTHER" id="PTHR47150:SF7">
    <property type="entry name" value="NUCLEASE"/>
    <property type="match status" value="1"/>
</dbReference>
<evidence type="ECO:0000313" key="1">
    <source>
        <dbReference type="EMBL" id="KAE8688271.1"/>
    </source>
</evidence>
<dbReference type="Pfam" id="PF04827">
    <property type="entry name" value="Plant_tran"/>
    <property type="match status" value="1"/>
</dbReference>
<sequence length="343" mass="39478">MNYDSSSSPPSKSPDNRLKSIIDECDGEHQIIIDHIESGRRLMLGEGVHTRRTHGGSVPDRRTIFRDRKVATANLFNDYFSENPTYNEEQFLRCYRMSWNLFLRIVAAVKDHGLYFLQRMDAVGKVFGQQYLRSPTAADVARLLYIGQQRGFPGMMPGANNDINVLETSNLFSNLAKDIAPPAHYVICGKEYNIGYYLADGIYPKWTTLVQTIHEPIGPKKKYFATKQEACRKDVERAFGVLQSRFAIVANPSRFWSKNDLKDIMNACIIMHNMIIEDERDLNSPIVEGRDAPPPNVEFVEDDETQFQEFLIRFRQIKDANAHFALRNTLIEHLWNEYSNSEN</sequence>
<reference evidence="1" key="1">
    <citation type="submission" date="2019-09" db="EMBL/GenBank/DDBJ databases">
        <title>Draft genome information of white flower Hibiscus syriacus.</title>
        <authorList>
            <person name="Kim Y.-M."/>
        </authorList>
    </citation>
    <scope>NUCLEOTIDE SEQUENCE [LARGE SCALE GENOMIC DNA]</scope>
    <source>
        <strain evidence="1">YM2019G1</strain>
    </source>
</reference>
<name>A0A6A2Z8I1_HIBSY</name>
<dbReference type="InterPro" id="IPR006912">
    <property type="entry name" value="Harbinger_derived_prot"/>
</dbReference>
<gene>
    <name evidence="1" type="ORF">F3Y22_tig00110988pilonHSYRG00207</name>
</gene>
<organism evidence="1 2">
    <name type="scientific">Hibiscus syriacus</name>
    <name type="common">Rose of Sharon</name>
    <dbReference type="NCBI Taxonomy" id="106335"/>
    <lineage>
        <taxon>Eukaryota</taxon>
        <taxon>Viridiplantae</taxon>
        <taxon>Streptophyta</taxon>
        <taxon>Embryophyta</taxon>
        <taxon>Tracheophyta</taxon>
        <taxon>Spermatophyta</taxon>
        <taxon>Magnoliopsida</taxon>
        <taxon>eudicotyledons</taxon>
        <taxon>Gunneridae</taxon>
        <taxon>Pentapetalae</taxon>
        <taxon>rosids</taxon>
        <taxon>malvids</taxon>
        <taxon>Malvales</taxon>
        <taxon>Malvaceae</taxon>
        <taxon>Malvoideae</taxon>
        <taxon>Hibiscus</taxon>
    </lineage>
</organism>
<proteinExistence type="predicted"/>
<keyword evidence="2" id="KW-1185">Reference proteome</keyword>
<evidence type="ECO:0000313" key="2">
    <source>
        <dbReference type="Proteomes" id="UP000436088"/>
    </source>
</evidence>
<dbReference type="AlphaFoldDB" id="A0A6A2Z8I1"/>
<accession>A0A6A2Z8I1</accession>
<comment type="caution">
    <text evidence="1">The sequence shown here is derived from an EMBL/GenBank/DDBJ whole genome shotgun (WGS) entry which is preliminary data.</text>
</comment>
<dbReference type="PANTHER" id="PTHR47150">
    <property type="entry name" value="OS12G0169200 PROTEIN"/>
    <property type="match status" value="1"/>
</dbReference>